<gene>
    <name evidence="1" type="ORF">MPSI1_000276</name>
</gene>
<reference evidence="1" key="1">
    <citation type="submission" date="2023-02" db="EMBL/GenBank/DDBJ databases">
        <title>Mating type loci evolution in Malassezia.</title>
        <authorList>
            <person name="Coelho M.A."/>
        </authorList>
    </citation>
    <scope>NUCLEOTIDE SEQUENCE</scope>
    <source>
        <strain evidence="1">CBS 14136</strain>
    </source>
</reference>
<accession>A0AAF0F7U8</accession>
<dbReference type="SUPFAM" id="SSF48371">
    <property type="entry name" value="ARM repeat"/>
    <property type="match status" value="1"/>
</dbReference>
<proteinExistence type="predicted"/>
<keyword evidence="2" id="KW-1185">Reference proteome</keyword>
<dbReference type="AlphaFoldDB" id="A0AAF0F7U8"/>
<evidence type="ECO:0000313" key="1">
    <source>
        <dbReference type="EMBL" id="WFD41644.1"/>
    </source>
</evidence>
<dbReference type="EMBL" id="CP118375">
    <property type="protein sequence ID" value="WFD41644.1"/>
    <property type="molecule type" value="Genomic_DNA"/>
</dbReference>
<dbReference type="InterPro" id="IPR016024">
    <property type="entry name" value="ARM-type_fold"/>
</dbReference>
<organism evidence="1 2">
    <name type="scientific">Malassezia psittaci</name>
    <dbReference type="NCBI Taxonomy" id="1821823"/>
    <lineage>
        <taxon>Eukaryota</taxon>
        <taxon>Fungi</taxon>
        <taxon>Dikarya</taxon>
        <taxon>Basidiomycota</taxon>
        <taxon>Ustilaginomycotina</taxon>
        <taxon>Malasseziomycetes</taxon>
        <taxon>Malasseziales</taxon>
        <taxon>Malasseziaceae</taxon>
        <taxon>Malassezia</taxon>
    </lineage>
</organism>
<name>A0AAF0F7U8_9BASI</name>
<dbReference type="Proteomes" id="UP001214628">
    <property type="component" value="Chromosome 1"/>
</dbReference>
<evidence type="ECO:0000313" key="2">
    <source>
        <dbReference type="Proteomes" id="UP001214628"/>
    </source>
</evidence>
<sequence>MDIEASDRRRAFARPLLLAKYCTGLVEHLRRWEAQETGSDSRKLIFAPSDNSSVHPHSISTSKAIRQSVHSALLQEFQDAQQSRQQSRYDTAKLKVPNRRLSTLPSKTSDNQDRKLQGKTTVDAARFLGELFREHTFVDQSIVVSWLKSLLLEPRSWVDVPFYDLEAACALLLLIGPHWDAGTAQHGTVKEHSAMNITDYDQDRSQKEHDIIQLSLKKLQEMVESHILPDMTKNWVTDVIHAGRNHWR</sequence>
<dbReference type="Gene3D" id="1.25.40.180">
    <property type="match status" value="1"/>
</dbReference>
<protein>
    <submittedName>
        <fullName evidence="1">Uncharacterized protein</fullName>
    </submittedName>
</protein>